<evidence type="ECO:0000256" key="2">
    <source>
        <dbReference type="ARBA" id="ARBA00008422"/>
    </source>
</evidence>
<evidence type="ECO:0000256" key="10">
    <source>
        <dbReference type="ARBA" id="ARBA00043668"/>
    </source>
</evidence>
<organism evidence="14 15">
    <name type="scientific">Zhenhengia yiwuensis</name>
    <dbReference type="NCBI Taxonomy" id="2763666"/>
    <lineage>
        <taxon>Bacteria</taxon>
        <taxon>Bacillati</taxon>
        <taxon>Bacillota</taxon>
        <taxon>Clostridia</taxon>
        <taxon>Lachnospirales</taxon>
        <taxon>Lachnospiraceae</taxon>
        <taxon>Zhenhengia</taxon>
    </lineage>
</organism>
<dbReference type="RefSeq" id="WP_249332568.1">
    <property type="nucleotide sequence ID" value="NZ_JACRSY010000011.1"/>
</dbReference>
<keyword evidence="7" id="KW-0378">Hydrolase</keyword>
<evidence type="ECO:0000256" key="8">
    <source>
        <dbReference type="ARBA" id="ARBA00023136"/>
    </source>
</evidence>
<evidence type="ECO:0000256" key="6">
    <source>
        <dbReference type="ARBA" id="ARBA00022729"/>
    </source>
</evidence>
<gene>
    <name evidence="14" type="ORF">H8718_08455</name>
</gene>
<reference evidence="14" key="1">
    <citation type="submission" date="2020-08" db="EMBL/GenBank/DDBJ databases">
        <title>Genome public.</title>
        <authorList>
            <person name="Liu C."/>
            <person name="Sun Q."/>
        </authorList>
    </citation>
    <scope>NUCLEOTIDE SEQUENCE</scope>
    <source>
        <strain evidence="14">NSJ-12</strain>
    </source>
</reference>
<comment type="catalytic activity">
    <reaction evidence="11">
        <text>1D-myo-inositol 1,2,4,5,6-pentakisphosphate + H2O = 1D-myo-inositol 1,2,5,6-tetrakisphosphate + phosphate</text>
        <dbReference type="Rhea" id="RHEA:77115"/>
        <dbReference type="ChEBI" id="CHEBI:15377"/>
        <dbReference type="ChEBI" id="CHEBI:43474"/>
        <dbReference type="ChEBI" id="CHEBI:57798"/>
        <dbReference type="ChEBI" id="CHEBI:195535"/>
        <dbReference type="EC" id="3.1.3.62"/>
    </reaction>
    <physiologicalReaction direction="left-to-right" evidence="11">
        <dbReference type="Rhea" id="RHEA:77116"/>
    </physiologicalReaction>
</comment>
<dbReference type="GO" id="GO:0034417">
    <property type="term" value="F:bisphosphoglycerate 3-phosphatase activity"/>
    <property type="evidence" value="ECO:0007669"/>
    <property type="project" value="UniProtKB-EC"/>
</dbReference>
<evidence type="ECO:0000256" key="1">
    <source>
        <dbReference type="ARBA" id="ARBA00004370"/>
    </source>
</evidence>
<evidence type="ECO:0000256" key="5">
    <source>
        <dbReference type="ARBA" id="ARBA00018097"/>
    </source>
</evidence>
<evidence type="ECO:0000313" key="14">
    <source>
        <dbReference type="EMBL" id="MBC8579560.1"/>
    </source>
</evidence>
<comment type="subcellular location">
    <subcellularLocation>
        <location evidence="1">Membrane</location>
    </subcellularLocation>
</comment>
<evidence type="ECO:0000256" key="4">
    <source>
        <dbReference type="ARBA" id="ARBA00013040"/>
    </source>
</evidence>
<dbReference type="Pfam" id="PF00328">
    <property type="entry name" value="His_Phos_2"/>
    <property type="match status" value="1"/>
</dbReference>
<dbReference type="InterPro" id="IPR000560">
    <property type="entry name" value="His_Pase_clade-2"/>
</dbReference>
<dbReference type="Proteomes" id="UP000655830">
    <property type="component" value="Unassembled WGS sequence"/>
</dbReference>
<comment type="catalytic activity">
    <reaction evidence="10">
        <text>1D-myo-inositol 1,2,5,6-tetrakisphosphate + H2O = 1D-myo-inositol 1,2,6-trisphosphate + phosphate</text>
        <dbReference type="Rhea" id="RHEA:77119"/>
        <dbReference type="ChEBI" id="CHEBI:15377"/>
        <dbReference type="ChEBI" id="CHEBI:43474"/>
        <dbReference type="ChEBI" id="CHEBI:195535"/>
        <dbReference type="ChEBI" id="CHEBI:195537"/>
        <dbReference type="EC" id="3.1.3.62"/>
    </reaction>
    <physiologicalReaction direction="left-to-right" evidence="10">
        <dbReference type="Rhea" id="RHEA:77120"/>
    </physiologicalReaction>
</comment>
<keyword evidence="15" id="KW-1185">Reference proteome</keyword>
<dbReference type="EC" id="3.1.3.62" evidence="4"/>
<dbReference type="PANTHER" id="PTHR20963:SF8">
    <property type="entry name" value="MULTIPLE INOSITOL POLYPHOSPHATE PHOSPHATASE 1"/>
    <property type="match status" value="1"/>
</dbReference>
<dbReference type="SUPFAM" id="SSF53254">
    <property type="entry name" value="Phosphoglycerate mutase-like"/>
    <property type="match status" value="1"/>
</dbReference>
<keyword evidence="6" id="KW-0732">Signal</keyword>
<evidence type="ECO:0000313" key="15">
    <source>
        <dbReference type="Proteomes" id="UP000655830"/>
    </source>
</evidence>
<evidence type="ECO:0000256" key="12">
    <source>
        <dbReference type="ARBA" id="ARBA00043691"/>
    </source>
</evidence>
<name>A0A926I999_9FIRM</name>
<sequence>MKEFHTSTWYLGTEMPYYKKGIPEESPPKGYYPIYVNHLGRHGSRYVTSPNQAEVLYSTLDEADSRNQLTQSGCILKKQIGDFLALSEGKYGLLTPLGVKEEQGIARRMYERFPQIFGREVRAVSTYVTRAKQSMEAFLEELAKYTPSNNFVALSNGEIDPILRFFDLNLAYLNYKENGKWKDSLRKFEERKNISMPFMAQFFKSSYKLRQEEALELGTSLYTIYANTFNLTVDLGINRYFDDKILYYYWENANLRNFLEKGPSYRGEDLPTNIAFALLEDFLKTSEQAVQTGNVSADLRFAHAETLIPFASLLKLCCCSKQTDHISKVAKIWCDSQVAPMAGNIQWIFYKSSHQGTILVKMLYNEEVMTLPIRPYCKPYYLWEDVKAFYWYVISKLQIPQVGSITEQVKYYTVR</sequence>
<evidence type="ECO:0000256" key="13">
    <source>
        <dbReference type="ARBA" id="ARBA00043832"/>
    </source>
</evidence>
<evidence type="ECO:0000256" key="7">
    <source>
        <dbReference type="ARBA" id="ARBA00022801"/>
    </source>
</evidence>
<dbReference type="GO" id="GO:0016020">
    <property type="term" value="C:membrane"/>
    <property type="evidence" value="ECO:0007669"/>
    <property type="project" value="UniProtKB-SubCell"/>
</dbReference>
<protein>
    <recommendedName>
        <fullName evidence="5">Multiple inositol polyphosphate phosphatase 1</fullName>
        <ecNumber evidence="4">3.1.3.62</ecNumber>
        <ecNumber evidence="3">3.1.3.80</ecNumber>
    </recommendedName>
    <alternativeName>
        <fullName evidence="9">2,3-bisphosphoglycerate 3-phosphatase</fullName>
    </alternativeName>
</protein>
<dbReference type="PANTHER" id="PTHR20963">
    <property type="entry name" value="MULTIPLE INOSITOL POLYPHOSPHATE PHOSPHATASE-RELATED"/>
    <property type="match status" value="1"/>
</dbReference>
<proteinExistence type="inferred from homology"/>
<evidence type="ECO:0000256" key="3">
    <source>
        <dbReference type="ARBA" id="ARBA00012976"/>
    </source>
</evidence>
<comment type="catalytic activity">
    <reaction evidence="12">
        <text>1D-myo-inositol hexakisphosphate + H2O = 1D-myo-inositol 1,2,4,5,6-pentakisphosphate + phosphate</text>
        <dbReference type="Rhea" id="RHEA:16989"/>
        <dbReference type="ChEBI" id="CHEBI:15377"/>
        <dbReference type="ChEBI" id="CHEBI:43474"/>
        <dbReference type="ChEBI" id="CHEBI:57798"/>
        <dbReference type="ChEBI" id="CHEBI:58130"/>
        <dbReference type="EC" id="3.1.3.62"/>
    </reaction>
    <physiologicalReaction direction="left-to-right" evidence="12">
        <dbReference type="Rhea" id="RHEA:16990"/>
    </physiologicalReaction>
</comment>
<dbReference type="AlphaFoldDB" id="A0A926I999"/>
<dbReference type="InterPro" id="IPR029033">
    <property type="entry name" value="His_PPase_superfam"/>
</dbReference>
<evidence type="ECO:0000256" key="11">
    <source>
        <dbReference type="ARBA" id="ARBA00043671"/>
    </source>
</evidence>
<accession>A0A926I999</accession>
<comment type="caution">
    <text evidence="14">The sequence shown here is derived from an EMBL/GenBank/DDBJ whole genome shotgun (WGS) entry which is preliminary data.</text>
</comment>
<comment type="catalytic activity">
    <reaction evidence="13">
        <text>(2R)-2,3-bisphosphoglycerate + H2O = (2R)-2-phosphoglycerate + phosphate</text>
        <dbReference type="Rhea" id="RHEA:27381"/>
        <dbReference type="ChEBI" id="CHEBI:15377"/>
        <dbReference type="ChEBI" id="CHEBI:43474"/>
        <dbReference type="ChEBI" id="CHEBI:58248"/>
        <dbReference type="ChEBI" id="CHEBI:58289"/>
        <dbReference type="EC" id="3.1.3.80"/>
    </reaction>
    <physiologicalReaction direction="left-to-right" evidence="13">
        <dbReference type="Rhea" id="RHEA:27382"/>
    </physiologicalReaction>
</comment>
<evidence type="ECO:0000256" key="9">
    <source>
        <dbReference type="ARBA" id="ARBA00031642"/>
    </source>
</evidence>
<dbReference type="EC" id="3.1.3.80" evidence="3"/>
<dbReference type="EMBL" id="JACRSY010000011">
    <property type="protein sequence ID" value="MBC8579560.1"/>
    <property type="molecule type" value="Genomic_DNA"/>
</dbReference>
<keyword evidence="8" id="KW-0472">Membrane</keyword>
<comment type="similarity">
    <text evidence="2">Belongs to the histidine acid phosphatase family. MINPP1 subfamily.</text>
</comment>
<dbReference type="Gene3D" id="3.40.50.1240">
    <property type="entry name" value="Phosphoglycerate mutase-like"/>
    <property type="match status" value="1"/>
</dbReference>